<dbReference type="PANTHER" id="PTHR35936">
    <property type="entry name" value="MEMBRANE-BOUND LYTIC MUREIN TRANSGLYCOSYLASE F"/>
    <property type="match status" value="1"/>
</dbReference>
<keyword evidence="4" id="KW-0732">Signal</keyword>
<evidence type="ECO:0000256" key="5">
    <source>
        <dbReference type="ARBA" id="ARBA00023237"/>
    </source>
</evidence>
<feature type="domain" description="Solute-binding protein family 3/N-terminal" evidence="6">
    <location>
        <begin position="53"/>
        <end position="277"/>
    </location>
</feature>
<dbReference type="Proteomes" id="UP001321125">
    <property type="component" value="Unassembled WGS sequence"/>
</dbReference>
<comment type="similarity">
    <text evidence="3">Belongs to the bacterial solute-binding protein 3 family.</text>
</comment>
<dbReference type="Gene3D" id="1.10.530.10">
    <property type="match status" value="1"/>
</dbReference>
<organism evidence="7 8">
    <name type="scientific">Vreelandella janggokensis</name>
    <dbReference type="NCBI Taxonomy" id="370767"/>
    <lineage>
        <taxon>Bacteria</taxon>
        <taxon>Pseudomonadati</taxon>
        <taxon>Pseudomonadota</taxon>
        <taxon>Gammaproteobacteria</taxon>
        <taxon>Oceanospirillales</taxon>
        <taxon>Halomonadaceae</taxon>
        <taxon>Vreelandella</taxon>
    </lineage>
</organism>
<evidence type="ECO:0000256" key="3">
    <source>
        <dbReference type="ARBA" id="ARBA00010333"/>
    </source>
</evidence>
<accession>A0ABT4IPJ1</accession>
<gene>
    <name evidence="7" type="primary">mltF</name>
    <name evidence="7" type="ORF">L0635_00590</name>
</gene>
<comment type="subcellular location">
    <subcellularLocation>
        <location evidence="1">Cell outer membrane</location>
        <topology evidence="1">Peripheral membrane protein</topology>
    </subcellularLocation>
</comment>
<evidence type="ECO:0000256" key="2">
    <source>
        <dbReference type="ARBA" id="ARBA00007734"/>
    </source>
</evidence>
<dbReference type="Pfam" id="PF00497">
    <property type="entry name" value="SBP_bac_3"/>
    <property type="match status" value="1"/>
</dbReference>
<evidence type="ECO:0000256" key="1">
    <source>
        <dbReference type="ARBA" id="ARBA00004339"/>
    </source>
</evidence>
<dbReference type="InterPro" id="IPR023346">
    <property type="entry name" value="Lysozyme-like_dom_sf"/>
</dbReference>
<dbReference type="CDD" id="cd13403">
    <property type="entry name" value="MLTF-like"/>
    <property type="match status" value="1"/>
</dbReference>
<dbReference type="GO" id="GO:0016829">
    <property type="term" value="F:lyase activity"/>
    <property type="evidence" value="ECO:0007669"/>
    <property type="project" value="UniProtKB-KW"/>
</dbReference>
<dbReference type="InterPro" id="IPR000189">
    <property type="entry name" value="Transglyc_AS"/>
</dbReference>
<keyword evidence="7" id="KW-0456">Lyase</keyword>
<keyword evidence="8" id="KW-1185">Reference proteome</keyword>
<comment type="similarity">
    <text evidence="2">Belongs to the transglycosylase Slt family.</text>
</comment>
<dbReference type="EC" id="4.2.2.-" evidence="7"/>
<dbReference type="SUPFAM" id="SSF53955">
    <property type="entry name" value="Lysozyme-like"/>
    <property type="match status" value="1"/>
</dbReference>
<dbReference type="Pfam" id="PF01464">
    <property type="entry name" value="SLT"/>
    <property type="match status" value="1"/>
</dbReference>
<dbReference type="InterPro" id="IPR001638">
    <property type="entry name" value="Solute-binding_3/MltF_N"/>
</dbReference>
<keyword evidence="5" id="KW-0472">Membrane</keyword>
<reference evidence="7 8" key="1">
    <citation type="submission" date="2022-02" db="EMBL/GenBank/DDBJ databases">
        <title>Study of halophilic communities from a Mexican lake.</title>
        <authorList>
            <person name="Hernandez-Soto L.M."/>
            <person name="Martinez-Abarca F."/>
            <person name="Ramirez-Saad H.C."/>
            <person name="Aguirre-Garrido J.F."/>
        </authorList>
    </citation>
    <scope>NUCLEOTIDE SEQUENCE [LARGE SCALE GENOMIC DNA]</scope>
    <source>
        <strain evidence="7 8">Hjan13</strain>
    </source>
</reference>
<evidence type="ECO:0000313" key="7">
    <source>
        <dbReference type="EMBL" id="MCZ0925581.1"/>
    </source>
</evidence>
<dbReference type="PROSITE" id="PS00922">
    <property type="entry name" value="TRANSGLYCOSYLASE"/>
    <property type="match status" value="1"/>
</dbReference>
<name>A0ABT4IPJ1_9GAMM</name>
<dbReference type="EMBL" id="JAKNQU010000001">
    <property type="protein sequence ID" value="MCZ0925581.1"/>
    <property type="molecule type" value="Genomic_DNA"/>
</dbReference>
<dbReference type="PANTHER" id="PTHR35936:SF32">
    <property type="entry name" value="MEMBRANE-BOUND LYTIC MUREIN TRANSGLYCOSYLASE F"/>
    <property type="match status" value="1"/>
</dbReference>
<evidence type="ECO:0000259" key="6">
    <source>
        <dbReference type="SMART" id="SM00062"/>
    </source>
</evidence>
<dbReference type="CDD" id="cd01009">
    <property type="entry name" value="PBP2_YfhD_N"/>
    <property type="match status" value="1"/>
</dbReference>
<keyword evidence="5" id="KW-0998">Cell outer membrane</keyword>
<sequence>MPNSCYPDDRTIGHTSRSNRVIFSLLLPLVMLSGCGQSEPTITQIDPPEPGGSLNVVTRNSATTYYLDRHGNPAGPEHDLVEAFADANDWEVEWTLAESTSGVLQSLQGGEQQLAAAGLTHLPSRDEHFRQGPTHTDIVEQLVCHRDMRPMPRQVEEMAGVDIRVTEDSSYAAKLQSLVNQHTGIDFEEDPRTTEILLTEVAEKRIDCTVADSNIVQLVRRHFPHLEVAINLTSGDRLGWYLPANQQALANMADRWMATPEGQESINEVQQRYYAYISEFDFVDLRALNRRIDERLPDFLDLFLEAQEETGMPADLLAALAYQESHWDPQAVSPTGVRGIMMLTQNTAQSLGVDNRLNPAASIDGGARYLADRHQRLPDNLPEPDRTYLALASYNIGRGHVLDAQKLAQELGKDPNSWEDMKEVLPLKADKRYYPQTRYGYARGYEPVHYVQRIRNYQDVIAPAMQWLPLSAGEP</sequence>
<evidence type="ECO:0000313" key="8">
    <source>
        <dbReference type="Proteomes" id="UP001321125"/>
    </source>
</evidence>
<protein>
    <submittedName>
        <fullName evidence="7">Membrane-bound lytic murein transglycosylase MltF</fullName>
        <ecNumber evidence="7">4.2.2.-</ecNumber>
    </submittedName>
</protein>
<proteinExistence type="inferred from homology"/>
<evidence type="ECO:0000256" key="4">
    <source>
        <dbReference type="ARBA" id="ARBA00022729"/>
    </source>
</evidence>
<dbReference type="InterPro" id="IPR008258">
    <property type="entry name" value="Transglycosylase_SLT_dom_1"/>
</dbReference>
<dbReference type="SUPFAM" id="SSF53850">
    <property type="entry name" value="Periplasmic binding protein-like II"/>
    <property type="match status" value="1"/>
</dbReference>
<dbReference type="RefSeq" id="WP_268900814.1">
    <property type="nucleotide sequence ID" value="NZ_JAKNQU010000001.1"/>
</dbReference>
<dbReference type="Gene3D" id="3.40.190.10">
    <property type="entry name" value="Periplasmic binding protein-like II"/>
    <property type="match status" value="2"/>
</dbReference>
<comment type="caution">
    <text evidence="7">The sequence shown here is derived from an EMBL/GenBank/DDBJ whole genome shotgun (WGS) entry which is preliminary data.</text>
</comment>
<dbReference type="SMART" id="SM00062">
    <property type="entry name" value="PBPb"/>
    <property type="match status" value="1"/>
</dbReference>
<dbReference type="NCBIfam" id="NF008112">
    <property type="entry name" value="PRK10859.1"/>
    <property type="match status" value="1"/>
</dbReference>